<dbReference type="PANTHER" id="PTHR33884:SF3">
    <property type="entry name" value="UPF0410 PROTEIN YMGE"/>
    <property type="match status" value="1"/>
</dbReference>
<evidence type="ECO:0000256" key="2">
    <source>
        <dbReference type="ARBA" id="ARBA00011006"/>
    </source>
</evidence>
<evidence type="ECO:0000256" key="6">
    <source>
        <dbReference type="ARBA" id="ARBA00023136"/>
    </source>
</evidence>
<evidence type="ECO:0000313" key="8">
    <source>
        <dbReference type="EMBL" id="RID85305.1"/>
    </source>
</evidence>
<feature type="transmembrane region" description="Helical" evidence="7">
    <location>
        <begin position="30"/>
        <end position="50"/>
    </location>
</feature>
<dbReference type="Pfam" id="PF04226">
    <property type="entry name" value="Transgly_assoc"/>
    <property type="match status" value="1"/>
</dbReference>
<protein>
    <submittedName>
        <fullName evidence="8">GlsB/YeaQ/YmgE family stress response membrane protein</fullName>
    </submittedName>
</protein>
<dbReference type="EMBL" id="QWVS01000019">
    <property type="protein sequence ID" value="RID85305.1"/>
    <property type="molecule type" value="Genomic_DNA"/>
</dbReference>
<organism evidence="8 9">
    <name type="scientific">Peribacillus asahii</name>
    <dbReference type="NCBI Taxonomy" id="228899"/>
    <lineage>
        <taxon>Bacteria</taxon>
        <taxon>Bacillati</taxon>
        <taxon>Bacillota</taxon>
        <taxon>Bacilli</taxon>
        <taxon>Bacillales</taxon>
        <taxon>Bacillaceae</taxon>
        <taxon>Peribacillus</taxon>
    </lineage>
</organism>
<dbReference type="AlphaFoldDB" id="A0A398B5U1"/>
<comment type="caution">
    <text evidence="8">The sequence shown here is derived from an EMBL/GenBank/DDBJ whole genome shotgun (WGS) entry which is preliminary data.</text>
</comment>
<feature type="transmembrane region" description="Helical" evidence="7">
    <location>
        <begin position="62"/>
        <end position="83"/>
    </location>
</feature>
<evidence type="ECO:0000313" key="9">
    <source>
        <dbReference type="Proteomes" id="UP000266016"/>
    </source>
</evidence>
<evidence type="ECO:0000256" key="1">
    <source>
        <dbReference type="ARBA" id="ARBA00004651"/>
    </source>
</evidence>
<keyword evidence="6 7" id="KW-0472">Membrane</keyword>
<evidence type="ECO:0000256" key="3">
    <source>
        <dbReference type="ARBA" id="ARBA00022475"/>
    </source>
</evidence>
<proteinExistence type="inferred from homology"/>
<keyword evidence="9" id="KW-1185">Reference proteome</keyword>
<accession>A0A398B5U1</accession>
<keyword evidence="3" id="KW-1003">Cell membrane</keyword>
<comment type="similarity">
    <text evidence="2">Belongs to the UPF0410 family.</text>
</comment>
<dbReference type="PANTHER" id="PTHR33884">
    <property type="entry name" value="UPF0410 PROTEIN YMGE"/>
    <property type="match status" value="1"/>
</dbReference>
<dbReference type="GO" id="GO:0005886">
    <property type="term" value="C:plasma membrane"/>
    <property type="evidence" value="ECO:0007669"/>
    <property type="project" value="UniProtKB-SubCell"/>
</dbReference>
<comment type="subcellular location">
    <subcellularLocation>
        <location evidence="1">Cell membrane</location>
        <topology evidence="1">Multi-pass membrane protein</topology>
    </subcellularLocation>
</comment>
<dbReference type="Proteomes" id="UP000266016">
    <property type="component" value="Unassembled WGS sequence"/>
</dbReference>
<evidence type="ECO:0000256" key="4">
    <source>
        <dbReference type="ARBA" id="ARBA00022692"/>
    </source>
</evidence>
<evidence type="ECO:0000256" key="5">
    <source>
        <dbReference type="ARBA" id="ARBA00022989"/>
    </source>
</evidence>
<gene>
    <name evidence="8" type="ORF">D1953_11920</name>
</gene>
<evidence type="ECO:0000256" key="7">
    <source>
        <dbReference type="SAM" id="Phobius"/>
    </source>
</evidence>
<keyword evidence="4 7" id="KW-0812">Transmembrane</keyword>
<dbReference type="InterPro" id="IPR007341">
    <property type="entry name" value="Transgly_assoc"/>
</dbReference>
<sequence length="84" mass="8600">MSVITFILSVIIAMIIGTVADKISPFDMPGGWVGAIVAGFIGAWIGPLLFGTWGPMVAGFSLVPALIGAIIVVIVAGIIAKLFD</sequence>
<reference evidence="8 9" key="1">
    <citation type="submission" date="2018-08" db="EMBL/GenBank/DDBJ databases">
        <title>Bacillus jemisoniae sp. nov., Bacillus chryseoplanitiae sp. nov., Bacillus resnikiae sp. nov., and Bacillus frankliniae sp. nov., isolated from Viking spacecraft and associated surfaces.</title>
        <authorList>
            <person name="Seuylemezian A."/>
            <person name="Vaishampayan P."/>
        </authorList>
    </citation>
    <scope>NUCLEOTIDE SEQUENCE [LARGE SCALE GENOMIC DNA]</scope>
    <source>
        <strain evidence="8 9">MA001</strain>
    </source>
</reference>
<keyword evidence="5 7" id="KW-1133">Transmembrane helix</keyword>
<name>A0A398B5U1_9BACI</name>